<feature type="chain" id="PRO_5034651400" evidence="1">
    <location>
        <begin position="27"/>
        <end position="336"/>
    </location>
</feature>
<dbReference type="Proteomes" id="UP000186308">
    <property type="component" value="Unassembled WGS sequence"/>
</dbReference>
<gene>
    <name evidence="3" type="ORF">SAMN05421828_13311</name>
</gene>
<dbReference type="GO" id="GO:0009228">
    <property type="term" value="P:thiamine biosynthetic process"/>
    <property type="evidence" value="ECO:0007669"/>
    <property type="project" value="InterPro"/>
</dbReference>
<sequence length="336" mass="36733">MRCIRSLACCLAAAVGLIALPHRATAAPALQKITFGLDWVAEAEYGGFYQAVATGIYKKYGLDVTIRQGGPEVNNAQLLLAGKLDFDITSNGFLAFNFVQQKIPFVAVAAMFQKDPDILLAHRSTGETSFAALKGKPIAISSDTRASWWLYLAHKYGYSDSQIRPYDFNLAPFFTNKNLAVQGYLTSEPFLVKQKTGHFPVVLRLDQAGFDGYAELIATSKKLIATDPSVVQRFVAASAAGWKSYLDGNPAPAFALIRKANPDMTAPLLKFGYDALKQNGIVDSGITKTMGIGAMTDARWKGFYTQMSDAGLYPKHFDYRAAFTLQFVDHKTPAKP</sequence>
<keyword evidence="1" id="KW-0732">Signal</keyword>
<dbReference type="Gene3D" id="3.40.190.10">
    <property type="entry name" value="Periplasmic binding protein-like II"/>
    <property type="match status" value="2"/>
</dbReference>
<dbReference type="InterPro" id="IPR027939">
    <property type="entry name" value="NMT1/THI5"/>
</dbReference>
<dbReference type="RefSeq" id="WP_029313617.1">
    <property type="nucleotide sequence ID" value="NZ_FTNE01000033.1"/>
</dbReference>
<dbReference type="PANTHER" id="PTHR31528">
    <property type="entry name" value="4-AMINO-5-HYDROXYMETHYL-2-METHYLPYRIMIDINE PHOSPHATE SYNTHASE THI11-RELATED"/>
    <property type="match status" value="1"/>
</dbReference>
<dbReference type="PANTHER" id="PTHR31528:SF3">
    <property type="entry name" value="THIAMINE BIOSYNTHESIS PROTEIN HI_0357-RELATED"/>
    <property type="match status" value="1"/>
</dbReference>
<protein>
    <submittedName>
        <fullName evidence="3">NitT/TauT family transport system substrate-binding protein</fullName>
    </submittedName>
</protein>
<proteinExistence type="predicted"/>
<evidence type="ECO:0000256" key="1">
    <source>
        <dbReference type="SAM" id="SignalP"/>
    </source>
</evidence>
<evidence type="ECO:0000313" key="3">
    <source>
        <dbReference type="EMBL" id="SIR44297.1"/>
    </source>
</evidence>
<dbReference type="AlphaFoldDB" id="A0A8G2CNH4"/>
<name>A0A8G2CNH4_ACIRU</name>
<organism evidence="3 4">
    <name type="scientific">Acidiphilium rubrum</name>
    <dbReference type="NCBI Taxonomy" id="526"/>
    <lineage>
        <taxon>Bacteria</taxon>
        <taxon>Pseudomonadati</taxon>
        <taxon>Pseudomonadota</taxon>
        <taxon>Alphaproteobacteria</taxon>
        <taxon>Acetobacterales</taxon>
        <taxon>Acidocellaceae</taxon>
        <taxon>Acidiphilium</taxon>
    </lineage>
</organism>
<dbReference type="EMBL" id="FTNE01000033">
    <property type="protein sequence ID" value="SIR44297.1"/>
    <property type="molecule type" value="Genomic_DNA"/>
</dbReference>
<reference evidence="3 4" key="1">
    <citation type="submission" date="2017-01" db="EMBL/GenBank/DDBJ databases">
        <authorList>
            <person name="Varghese N."/>
            <person name="Submissions S."/>
        </authorList>
    </citation>
    <scope>NUCLEOTIDE SEQUENCE [LARGE SCALE GENOMIC DNA]</scope>
    <source>
        <strain evidence="3 4">ATCC 35905</strain>
    </source>
</reference>
<feature type="domain" description="SsuA/THI5-like" evidence="2">
    <location>
        <begin position="45"/>
        <end position="246"/>
    </location>
</feature>
<dbReference type="InterPro" id="IPR015168">
    <property type="entry name" value="SsuA/THI5"/>
</dbReference>
<dbReference type="OrthoDB" id="7431968at2"/>
<accession>A0A8G2CNH4</accession>
<comment type="caution">
    <text evidence="3">The sequence shown here is derived from an EMBL/GenBank/DDBJ whole genome shotgun (WGS) entry which is preliminary data.</text>
</comment>
<dbReference type="SUPFAM" id="SSF53850">
    <property type="entry name" value="Periplasmic binding protein-like II"/>
    <property type="match status" value="1"/>
</dbReference>
<dbReference type="Pfam" id="PF09084">
    <property type="entry name" value="NMT1"/>
    <property type="match status" value="1"/>
</dbReference>
<feature type="signal peptide" evidence="1">
    <location>
        <begin position="1"/>
        <end position="26"/>
    </location>
</feature>
<keyword evidence="4" id="KW-1185">Reference proteome</keyword>
<evidence type="ECO:0000259" key="2">
    <source>
        <dbReference type="Pfam" id="PF09084"/>
    </source>
</evidence>
<evidence type="ECO:0000313" key="4">
    <source>
        <dbReference type="Proteomes" id="UP000186308"/>
    </source>
</evidence>